<dbReference type="Proteomes" id="UP000664859">
    <property type="component" value="Unassembled WGS sequence"/>
</dbReference>
<organism evidence="2 3">
    <name type="scientific">Tribonema minus</name>
    <dbReference type="NCBI Taxonomy" id="303371"/>
    <lineage>
        <taxon>Eukaryota</taxon>
        <taxon>Sar</taxon>
        <taxon>Stramenopiles</taxon>
        <taxon>Ochrophyta</taxon>
        <taxon>PX clade</taxon>
        <taxon>Xanthophyceae</taxon>
        <taxon>Tribonematales</taxon>
        <taxon>Tribonemataceae</taxon>
        <taxon>Tribonema</taxon>
    </lineage>
</organism>
<proteinExistence type="predicted"/>
<reference evidence="2" key="1">
    <citation type="submission" date="2021-02" db="EMBL/GenBank/DDBJ databases">
        <title>First Annotated Genome of the Yellow-green Alga Tribonema minus.</title>
        <authorList>
            <person name="Mahan K.M."/>
        </authorList>
    </citation>
    <scope>NUCLEOTIDE SEQUENCE</scope>
    <source>
        <strain evidence="2">UTEX B ZZ1240</strain>
    </source>
</reference>
<keyword evidence="3" id="KW-1185">Reference proteome</keyword>
<feature type="signal peptide" evidence="1">
    <location>
        <begin position="1"/>
        <end position="19"/>
    </location>
</feature>
<sequence>MLRALSLCVGASALAGAAAELMCGPTKSIPCSLYGCGGPDPVTGLTGQGPCFHYYPRTCQFTFKSSLFDYANNVIRRVLPKVTLPSMSEAGGVAVKINSYLTDPIVFVGNGLEPEACTITSTAVVACTKEAVYQQVTCPLETYYQDLFASLRADDTLERTLPLAGAFTIYGDGGGKEISFNPVSAYQAPSLYGALRETATVLSLSCTMPSQVVLESCIMFEAVPTNESPALAWQTAAALVPAFRFVAPPVPAVTLNALTDGTKDAGDALITPGNPIVLLNGVAPRYCYGSQTQYQGEDGGWLNYFLGADGHYVDLNHIVYVLGQNMFSETIQLPWRTLYSTFAGRNLRMLVTCQDALGLQLGVGYLYFGVTYAPWAGAAITCAGARASPVFCG</sequence>
<comment type="caution">
    <text evidence="2">The sequence shown here is derived from an EMBL/GenBank/DDBJ whole genome shotgun (WGS) entry which is preliminary data.</text>
</comment>
<dbReference type="EMBL" id="JAFCMP010000082">
    <property type="protein sequence ID" value="KAG5187777.1"/>
    <property type="molecule type" value="Genomic_DNA"/>
</dbReference>
<gene>
    <name evidence="2" type="ORF">JKP88DRAFT_267751</name>
</gene>
<name>A0A835Z8U2_9STRA</name>
<protein>
    <submittedName>
        <fullName evidence="2">Uncharacterized protein</fullName>
    </submittedName>
</protein>
<accession>A0A835Z8U2</accession>
<keyword evidence="1" id="KW-0732">Signal</keyword>
<evidence type="ECO:0000313" key="3">
    <source>
        <dbReference type="Proteomes" id="UP000664859"/>
    </source>
</evidence>
<feature type="chain" id="PRO_5032953209" evidence="1">
    <location>
        <begin position="20"/>
        <end position="393"/>
    </location>
</feature>
<evidence type="ECO:0000313" key="2">
    <source>
        <dbReference type="EMBL" id="KAG5187777.1"/>
    </source>
</evidence>
<evidence type="ECO:0000256" key="1">
    <source>
        <dbReference type="SAM" id="SignalP"/>
    </source>
</evidence>
<dbReference type="AlphaFoldDB" id="A0A835Z8U2"/>